<dbReference type="EMBL" id="CAXKWB010067971">
    <property type="protein sequence ID" value="CAL4191652.1"/>
    <property type="molecule type" value="Genomic_DNA"/>
</dbReference>
<dbReference type="Proteomes" id="UP001497623">
    <property type="component" value="Unassembled WGS sequence"/>
</dbReference>
<protein>
    <submittedName>
        <fullName evidence="2">Uncharacterized protein</fullName>
    </submittedName>
</protein>
<keyword evidence="3" id="KW-1185">Reference proteome</keyword>
<feature type="chain" id="PRO_5043853305" evidence="1">
    <location>
        <begin position="26"/>
        <end position="337"/>
    </location>
</feature>
<evidence type="ECO:0000313" key="2">
    <source>
        <dbReference type="EMBL" id="CAL4191652.1"/>
    </source>
</evidence>
<feature type="signal peptide" evidence="1">
    <location>
        <begin position="1"/>
        <end position="25"/>
    </location>
</feature>
<proteinExistence type="predicted"/>
<accession>A0AAV2SF24</accession>
<comment type="caution">
    <text evidence="2">The sequence shown here is derived from an EMBL/GenBank/DDBJ whole genome shotgun (WGS) entry which is preliminary data.</text>
</comment>
<organism evidence="2 3">
    <name type="scientific">Meganyctiphanes norvegica</name>
    <name type="common">Northern krill</name>
    <name type="synonym">Thysanopoda norvegica</name>
    <dbReference type="NCBI Taxonomy" id="48144"/>
    <lineage>
        <taxon>Eukaryota</taxon>
        <taxon>Metazoa</taxon>
        <taxon>Ecdysozoa</taxon>
        <taxon>Arthropoda</taxon>
        <taxon>Crustacea</taxon>
        <taxon>Multicrustacea</taxon>
        <taxon>Malacostraca</taxon>
        <taxon>Eumalacostraca</taxon>
        <taxon>Eucarida</taxon>
        <taxon>Euphausiacea</taxon>
        <taxon>Euphausiidae</taxon>
        <taxon>Meganyctiphanes</taxon>
    </lineage>
</organism>
<name>A0AAV2SF24_MEGNR</name>
<evidence type="ECO:0000256" key="1">
    <source>
        <dbReference type="SAM" id="SignalP"/>
    </source>
</evidence>
<gene>
    <name evidence="2" type="ORF">MNOR_LOCUS36617</name>
</gene>
<dbReference type="AlphaFoldDB" id="A0AAV2SF24"/>
<evidence type="ECO:0000313" key="3">
    <source>
        <dbReference type="Proteomes" id="UP001497623"/>
    </source>
</evidence>
<keyword evidence="1" id="KW-0732">Signal</keyword>
<feature type="non-terminal residue" evidence="2">
    <location>
        <position position="337"/>
    </location>
</feature>
<reference evidence="2 3" key="1">
    <citation type="submission" date="2024-05" db="EMBL/GenBank/DDBJ databases">
        <authorList>
            <person name="Wallberg A."/>
        </authorList>
    </citation>
    <scope>NUCLEOTIDE SEQUENCE [LARGE SCALE GENOMIC DNA]</scope>
</reference>
<sequence>MDVSALSRILLSAAILTTVKVTAQSRDTREGFDDQDYDFWLRDSPFDAQVRQPNDNNEKESRQLDILGLGAIGRYPGNNLGALFGSLGGFPEAHSSNRISGQNINQGLNEGLFRGLPSSLNSLSASQNLINAAPGQIRSNLIGPAGLRGGIPSSLNTFLAPQDLLGAASGQIRNNLIGGPSGLRGGLPGLIAGINGGGDNSPFGNPIGRSPIGDIMAMASFLTKDELNDMFSKDRNFNFIPVILQDNKETQEDQEIQQFIRYLNSRSEKENQSLVSEITGFEKRDQRSLNVNPLLAQQIRGNALLALTQQNLLQSGVNPLLLSQNLLTPGVPNSILS</sequence>